<dbReference type="Pfam" id="PF02719">
    <property type="entry name" value="Polysacc_synt_2"/>
    <property type="match status" value="1"/>
</dbReference>
<dbReference type="Gene3D" id="3.40.50.720">
    <property type="entry name" value="NAD(P)-binding Rossmann-like Domain"/>
    <property type="match status" value="2"/>
</dbReference>
<feature type="domain" description="Polysaccharide biosynthesis protein CapD-like" evidence="4">
    <location>
        <begin position="334"/>
        <end position="632"/>
    </location>
</feature>
<reference evidence="6" key="1">
    <citation type="submission" date="2017-06" db="EMBL/GenBank/DDBJ databases">
        <title>Whole genome sequence of Laribacter hongkongensis LHGZ1.</title>
        <authorList>
            <person name="Chen D."/>
            <person name="Wu H."/>
            <person name="Chen J."/>
        </authorList>
    </citation>
    <scope>NUCLEOTIDE SEQUENCE [LARGE SCALE GENOMIC DNA]</scope>
    <source>
        <strain evidence="6">LHGZ1</strain>
    </source>
</reference>
<gene>
    <name evidence="5" type="ORF">LHGZ1_2823</name>
</gene>
<accession>A0A248LMH5</accession>
<sequence>MKKNTDHLEDSGLRTQDSGLRTQDSGLRTQDSGLRTQGLDAMKQPLFKLAVPILALPRAAKRFVALSVDLGLCVLTVWLAFYLRLGEFVALSGTALWAVAASVGIALPIFVVSGLYRAIFRYSGWPALLAVARAVGIYGLLYASVFTAIGVAGVPRTVGIIQPILLLLFVGASRALARVWLGDQYLSILKRASRPKVLIYGAGTTGRQLAAAMANSHEMQVAGFLDDDDRLHGHVLNGQPIYNPADLDNLATTLNISDVLLAMPSLSRKRRNEILSQIRVARVAVRTLPSVTDLAQGKVSISDLRELDIDDLLGREPVTPNHILLVKNIVGKVVLVTGAGGSIGSELCRQILAVNPAKLLLIEQSEFALYAIHQELEEKLAGLDGATPPVLVPLLASVQDDDRMREIMSTWHPDTVYHAAAYKHVPLVEHNPAAGIKNNVLGTLRTAQAAAENGVSDFVLISTDKAVRPTNVMGASKRLAEMALQALAATQAGTGATKFSMVRFGNVLGSSGSVVPKFRQQIRDGGPITLTHPEVTRYFMTIPEAAQLVIQAGAMAKGGDVFVLDMGQPVKIMDLARRMVELSGLTVKDEQHPEGDIEIAVTGLRPGEKLYEELLIGDNPKPTVHPRIMKAHEEFIPWAEFEAKLTALEMALNVNDVGVIRLMMQQLVAGYTPSDDIVDWVYLEQEAEAQAMGS</sequence>
<feature type="transmembrane region" description="Helical" evidence="3">
    <location>
        <begin position="95"/>
        <end position="116"/>
    </location>
</feature>
<dbReference type="AlphaFoldDB" id="A0A248LMH5"/>
<feature type="compositionally biased region" description="Basic and acidic residues" evidence="2">
    <location>
        <begin position="1"/>
        <end position="12"/>
    </location>
</feature>
<feature type="region of interest" description="Disordered" evidence="2">
    <location>
        <begin position="1"/>
        <end position="32"/>
    </location>
</feature>
<dbReference type="PANTHER" id="PTHR43318">
    <property type="entry name" value="UDP-N-ACETYLGLUCOSAMINE 4,6-DEHYDRATASE"/>
    <property type="match status" value="1"/>
</dbReference>
<keyword evidence="3" id="KW-0812">Transmembrane</keyword>
<feature type="compositionally biased region" description="Polar residues" evidence="2">
    <location>
        <begin position="13"/>
        <end position="32"/>
    </location>
</feature>
<dbReference type="EMBL" id="CP022115">
    <property type="protein sequence ID" value="ASJ25654.1"/>
    <property type="molecule type" value="Genomic_DNA"/>
</dbReference>
<evidence type="ECO:0000313" key="6">
    <source>
        <dbReference type="Proteomes" id="UP000197424"/>
    </source>
</evidence>
<feature type="transmembrane region" description="Helical" evidence="3">
    <location>
        <begin position="63"/>
        <end position="83"/>
    </location>
</feature>
<dbReference type="CDD" id="cd05237">
    <property type="entry name" value="UDP_invert_4-6DH_SDR_e"/>
    <property type="match status" value="1"/>
</dbReference>
<dbReference type="Proteomes" id="UP000197424">
    <property type="component" value="Chromosome"/>
</dbReference>
<keyword evidence="3" id="KW-1133">Transmembrane helix</keyword>
<evidence type="ECO:0000313" key="5">
    <source>
        <dbReference type="EMBL" id="ASJ25654.1"/>
    </source>
</evidence>
<dbReference type="InterPro" id="IPR036291">
    <property type="entry name" value="NAD(P)-bd_dom_sf"/>
</dbReference>
<organism evidence="5 6">
    <name type="scientific">Laribacter hongkongensis</name>
    <dbReference type="NCBI Taxonomy" id="168471"/>
    <lineage>
        <taxon>Bacteria</taxon>
        <taxon>Pseudomonadati</taxon>
        <taxon>Pseudomonadota</taxon>
        <taxon>Betaproteobacteria</taxon>
        <taxon>Neisseriales</taxon>
        <taxon>Aquaspirillaceae</taxon>
        <taxon>Laribacter</taxon>
    </lineage>
</organism>
<dbReference type="InterPro" id="IPR051203">
    <property type="entry name" value="Polysaccharide_Synthase-Rel"/>
</dbReference>
<comment type="similarity">
    <text evidence="1">Belongs to the polysaccharide synthase family.</text>
</comment>
<dbReference type="InterPro" id="IPR003869">
    <property type="entry name" value="Polysac_CapD-like"/>
</dbReference>
<proteinExistence type="inferred from homology"/>
<evidence type="ECO:0000256" key="3">
    <source>
        <dbReference type="SAM" id="Phobius"/>
    </source>
</evidence>
<dbReference type="PANTHER" id="PTHR43318:SF1">
    <property type="entry name" value="POLYSACCHARIDE BIOSYNTHESIS PROTEIN EPSC-RELATED"/>
    <property type="match status" value="1"/>
</dbReference>
<evidence type="ECO:0000256" key="2">
    <source>
        <dbReference type="SAM" id="MobiDB-lite"/>
    </source>
</evidence>
<feature type="transmembrane region" description="Helical" evidence="3">
    <location>
        <begin position="128"/>
        <end position="154"/>
    </location>
</feature>
<name>A0A248LMH5_9NEIS</name>
<protein>
    <submittedName>
        <fullName evidence="5">Capsular biosynthesis protein</fullName>
    </submittedName>
</protein>
<keyword evidence="3" id="KW-0472">Membrane</keyword>
<evidence type="ECO:0000256" key="1">
    <source>
        <dbReference type="ARBA" id="ARBA00007430"/>
    </source>
</evidence>
<evidence type="ECO:0000259" key="4">
    <source>
        <dbReference type="Pfam" id="PF02719"/>
    </source>
</evidence>
<dbReference type="SUPFAM" id="SSF51735">
    <property type="entry name" value="NAD(P)-binding Rossmann-fold domains"/>
    <property type="match status" value="2"/>
</dbReference>